<protein>
    <submittedName>
        <fullName evidence="1">Uncharacterized protein</fullName>
    </submittedName>
</protein>
<evidence type="ECO:0000313" key="1">
    <source>
        <dbReference type="EMBL" id="EHI61158.1"/>
    </source>
</evidence>
<accession>G5IBJ5</accession>
<dbReference type="OrthoDB" id="8478525at2"/>
<proteinExistence type="predicted"/>
<reference evidence="1 2" key="1">
    <citation type="submission" date="2011-08" db="EMBL/GenBank/DDBJ databases">
        <title>The Genome Sequence of Clostridium hathewayi WAL-18680.</title>
        <authorList>
            <consortium name="The Broad Institute Genome Sequencing Platform"/>
            <person name="Earl A."/>
            <person name="Ward D."/>
            <person name="Feldgarden M."/>
            <person name="Gevers D."/>
            <person name="Finegold S.M."/>
            <person name="Summanen P.H."/>
            <person name="Molitoris D.R."/>
            <person name="Song M."/>
            <person name="Daigneault M."/>
            <person name="Allen-Vercoe E."/>
            <person name="Young S.K."/>
            <person name="Zeng Q."/>
            <person name="Gargeya S."/>
            <person name="Fitzgerald M."/>
            <person name="Haas B."/>
            <person name="Abouelleil A."/>
            <person name="Alvarado L."/>
            <person name="Arachchi H.M."/>
            <person name="Berlin A."/>
            <person name="Brown A."/>
            <person name="Chapman S.B."/>
            <person name="Chen Z."/>
            <person name="Dunbar C."/>
            <person name="Freedman E."/>
            <person name="Gearin G."/>
            <person name="Gellesch M."/>
            <person name="Goldberg J."/>
            <person name="Griggs A."/>
            <person name="Gujja S."/>
            <person name="Heiman D."/>
            <person name="Howarth C."/>
            <person name="Larson L."/>
            <person name="Lui A."/>
            <person name="MacDonald P.J.P."/>
            <person name="Montmayeur A."/>
            <person name="Murphy C."/>
            <person name="Neiman D."/>
            <person name="Pearson M."/>
            <person name="Priest M."/>
            <person name="Roberts A."/>
            <person name="Saif S."/>
            <person name="Shea T."/>
            <person name="Shenoy N."/>
            <person name="Sisk P."/>
            <person name="Stolte C."/>
            <person name="Sykes S."/>
            <person name="Wortman J."/>
            <person name="Nusbaum C."/>
            <person name="Birren B."/>
        </authorList>
    </citation>
    <scope>NUCLEOTIDE SEQUENCE [LARGE SCALE GENOMIC DNA]</scope>
    <source>
        <strain evidence="1 2">WAL-18680</strain>
    </source>
</reference>
<sequence>MAYIAFMDLLGTKNLMLDDTEEYGRNVRDFNRILRTRGGRNSRIYAFSDCAYLENENLMALLDTMDQIRDGLMVLGRFFTAAVSEGSLEASVLNPEDNGEVHGFSFSAGGISKVYVMQSSMKGIGIQIDRDIYKKLCRENAELSRRIVCNYYISNLEQLPSAPPKLEAFYDLLMLPSDAIESNMTINLYFSYIIGNYMRANIRSPRYGRYYLSPVINLLNAFTFTEDDFELSCDGSITCKYDAVNYFFSADKKIGYLLKQAIGFEYIPLVLLNRIIDDFGGKTNQIIFHIIKNMMENPIINNYISNTSKIPENLCSKKNNMLIQEEYYKVLVAD</sequence>
<dbReference type="EMBL" id="ADLN01000006">
    <property type="protein sequence ID" value="EHI61158.1"/>
    <property type="molecule type" value="Genomic_DNA"/>
</dbReference>
<dbReference type="HOGENOM" id="CLU_830996_0_0_9"/>
<comment type="caution">
    <text evidence="1">The sequence shown here is derived from an EMBL/GenBank/DDBJ whole genome shotgun (WGS) entry which is preliminary data.</text>
</comment>
<dbReference type="AlphaFoldDB" id="G5IBJ5"/>
<dbReference type="Proteomes" id="UP000005384">
    <property type="component" value="Unassembled WGS sequence"/>
</dbReference>
<dbReference type="RefSeq" id="WP_006778759.1">
    <property type="nucleotide sequence ID" value="NZ_CP040506.1"/>
</dbReference>
<organism evidence="1 2">
    <name type="scientific">Hungatella hathewayi WAL-18680</name>
    <dbReference type="NCBI Taxonomy" id="742737"/>
    <lineage>
        <taxon>Bacteria</taxon>
        <taxon>Bacillati</taxon>
        <taxon>Bacillota</taxon>
        <taxon>Clostridia</taxon>
        <taxon>Lachnospirales</taxon>
        <taxon>Lachnospiraceae</taxon>
        <taxon>Hungatella</taxon>
    </lineage>
</organism>
<name>G5IBJ5_9FIRM</name>
<gene>
    <name evidence="1" type="ORF">HMPREF9473_00773</name>
</gene>
<dbReference type="PATRIC" id="fig|742737.3.peg.769"/>
<evidence type="ECO:0000313" key="2">
    <source>
        <dbReference type="Proteomes" id="UP000005384"/>
    </source>
</evidence>
<keyword evidence="2" id="KW-1185">Reference proteome</keyword>